<proteinExistence type="predicted"/>
<evidence type="ECO:0000313" key="3">
    <source>
        <dbReference type="Proteomes" id="UP000694044"/>
    </source>
</evidence>
<dbReference type="EMBL" id="JAGDFM010000153">
    <property type="protein sequence ID" value="KAG7384232.1"/>
    <property type="molecule type" value="Genomic_DNA"/>
</dbReference>
<accession>A0A8T1VS58</accession>
<gene>
    <name evidence="2" type="ORF">PHYPSEUDO_002835</name>
</gene>
<protein>
    <submittedName>
        <fullName evidence="2">Uncharacterized protein</fullName>
    </submittedName>
</protein>
<dbReference type="Proteomes" id="UP000694044">
    <property type="component" value="Unassembled WGS sequence"/>
</dbReference>
<feature type="region of interest" description="Disordered" evidence="1">
    <location>
        <begin position="1"/>
        <end position="23"/>
    </location>
</feature>
<evidence type="ECO:0000256" key="1">
    <source>
        <dbReference type="SAM" id="MobiDB-lite"/>
    </source>
</evidence>
<sequence length="215" mass="23776">MAKKLSVERTSARAHQDDAAFQSEPEKQHLAGSLVAIPAALCVKLGTRHSRASVMPTYIWTKLCRHLEVLVCKRPWPMEQYKDTRDGQALPRRILAADSRFDYYGWYYSDAAEVKLPPLPLTTRIGARGSFSCEDTACLCPGFICAQLGFTRGGSRRSAACCFYARRPRTAAILPAAASSCPLTRVGSGAPFPNWKRRGQEPLAPLPLRAFAFLE</sequence>
<keyword evidence="3" id="KW-1185">Reference proteome</keyword>
<name>A0A8T1VS58_9STRA</name>
<dbReference type="AlphaFoldDB" id="A0A8T1VS58"/>
<evidence type="ECO:0000313" key="2">
    <source>
        <dbReference type="EMBL" id="KAG7384232.1"/>
    </source>
</evidence>
<comment type="caution">
    <text evidence="2">The sequence shown here is derived from an EMBL/GenBank/DDBJ whole genome shotgun (WGS) entry which is preliminary data.</text>
</comment>
<reference evidence="2" key="1">
    <citation type="submission" date="2021-02" db="EMBL/GenBank/DDBJ databases">
        <authorList>
            <person name="Palmer J.M."/>
        </authorList>
    </citation>
    <scope>NUCLEOTIDE SEQUENCE</scope>
    <source>
        <strain evidence="2">SCRP734</strain>
    </source>
</reference>
<organism evidence="2 3">
    <name type="scientific">Phytophthora pseudosyringae</name>
    <dbReference type="NCBI Taxonomy" id="221518"/>
    <lineage>
        <taxon>Eukaryota</taxon>
        <taxon>Sar</taxon>
        <taxon>Stramenopiles</taxon>
        <taxon>Oomycota</taxon>
        <taxon>Peronosporomycetes</taxon>
        <taxon>Peronosporales</taxon>
        <taxon>Peronosporaceae</taxon>
        <taxon>Phytophthora</taxon>
    </lineage>
</organism>